<evidence type="ECO:0000313" key="3">
    <source>
        <dbReference type="EMBL" id="GII97393.1"/>
    </source>
</evidence>
<gene>
    <name evidence="3" type="ORF">Ssi02_76240</name>
</gene>
<name>A0A919RPC4_9ACTN</name>
<dbReference type="AlphaFoldDB" id="A0A919RPC4"/>
<dbReference type="RefSeq" id="WP_204033181.1">
    <property type="nucleotide sequence ID" value="NZ_BOOW01000059.1"/>
</dbReference>
<keyword evidence="4" id="KW-1185">Reference proteome</keyword>
<protein>
    <submittedName>
        <fullName evidence="3">Uncharacterized protein</fullName>
    </submittedName>
</protein>
<dbReference type="Proteomes" id="UP000606172">
    <property type="component" value="Unassembled WGS sequence"/>
</dbReference>
<keyword evidence="2" id="KW-0472">Membrane</keyword>
<feature type="transmembrane region" description="Helical" evidence="2">
    <location>
        <begin position="159"/>
        <end position="182"/>
    </location>
</feature>
<reference evidence="3" key="1">
    <citation type="submission" date="2021-01" db="EMBL/GenBank/DDBJ databases">
        <title>Whole genome shotgun sequence of Sinosporangium siamense NBRC 109515.</title>
        <authorList>
            <person name="Komaki H."/>
            <person name="Tamura T."/>
        </authorList>
    </citation>
    <scope>NUCLEOTIDE SEQUENCE</scope>
    <source>
        <strain evidence="3">NBRC 109515</strain>
    </source>
</reference>
<dbReference type="EMBL" id="BOOW01000059">
    <property type="protein sequence ID" value="GII97393.1"/>
    <property type="molecule type" value="Genomic_DNA"/>
</dbReference>
<accession>A0A919RPC4</accession>
<keyword evidence="2" id="KW-0812">Transmembrane</keyword>
<feature type="region of interest" description="Disordered" evidence="1">
    <location>
        <begin position="390"/>
        <end position="415"/>
    </location>
</feature>
<keyword evidence="2" id="KW-1133">Transmembrane helix</keyword>
<feature type="compositionally biased region" description="Low complexity" evidence="1">
    <location>
        <begin position="394"/>
        <end position="415"/>
    </location>
</feature>
<organism evidence="3 4">
    <name type="scientific">Sinosporangium siamense</name>
    <dbReference type="NCBI Taxonomy" id="1367973"/>
    <lineage>
        <taxon>Bacteria</taxon>
        <taxon>Bacillati</taxon>
        <taxon>Actinomycetota</taxon>
        <taxon>Actinomycetes</taxon>
        <taxon>Streptosporangiales</taxon>
        <taxon>Streptosporangiaceae</taxon>
        <taxon>Sinosporangium</taxon>
    </lineage>
</organism>
<comment type="caution">
    <text evidence="3">The sequence shown here is derived from an EMBL/GenBank/DDBJ whole genome shotgun (WGS) entry which is preliminary data.</text>
</comment>
<evidence type="ECO:0000256" key="1">
    <source>
        <dbReference type="SAM" id="MobiDB-lite"/>
    </source>
</evidence>
<evidence type="ECO:0000313" key="4">
    <source>
        <dbReference type="Proteomes" id="UP000606172"/>
    </source>
</evidence>
<sequence>MKTYGFLLRVSTVLLIVLVVLTAGAVTGGRPAWADGAPAGQDLHISQTLGARELTVVVRRADAVPGPLRVDVITHAGTPAGRLALRVIPTGASTAAGELPAAGSVVAEGTLDLGAVPGYHGVTLRVDRPGPWELAVDDGERVARIPFIVPARVVTPPEFAAYVGFTAAGALLLVALALVVWARRWWLSLFPAGGMVAAAAVGVTGALLSATTPLPPQAGPDLDPTIDNVTAPYSVKRPPLEDLSRPPVNMHLRPPEEASAGRRVEFDLLLTDGATGRPVDDLLVHDSALIHLIVVSPSGRLWHLHPVRIGRGHYQVSLVAGEAGHYAVTAEVARRGGGVQLLRSATGFEVGPGLAHAVPAPEPKGLGLREVDGTAVDLSVTGGAYGEATGIAGSNGTPGTPGTPGTEGVSGGSAAKGVSAEAGAAKEAAVEPSATEVVAGQATTINAKIGDTADLQPWLGMEGHMIVVGPLPEGKPVGKATESAPIWAHVHAMGAVRKDGVGGQPDETVAAFGPTVRFTYTFPQPGRYRLWVQAERNYSIVTVPAILDVGRPEGGDPPA</sequence>
<feature type="transmembrane region" description="Helical" evidence="2">
    <location>
        <begin position="189"/>
        <end position="208"/>
    </location>
</feature>
<evidence type="ECO:0000256" key="2">
    <source>
        <dbReference type="SAM" id="Phobius"/>
    </source>
</evidence>
<proteinExistence type="predicted"/>